<name>A0ABV6IDG2_9BURK</name>
<accession>A0ABV6IDG2</accession>
<dbReference type="EMBL" id="JBHLXJ010000009">
    <property type="protein sequence ID" value="MFC0349861.1"/>
    <property type="molecule type" value="Genomic_DNA"/>
</dbReference>
<evidence type="ECO:0000313" key="2">
    <source>
        <dbReference type="Proteomes" id="UP001589844"/>
    </source>
</evidence>
<evidence type="ECO:0000313" key="1">
    <source>
        <dbReference type="EMBL" id="MFC0349861.1"/>
    </source>
</evidence>
<keyword evidence="2" id="KW-1185">Reference proteome</keyword>
<proteinExistence type="predicted"/>
<gene>
    <name evidence="1" type="ORF">ACFFJH_08580</name>
</gene>
<dbReference type="RefSeq" id="WP_390211679.1">
    <property type="nucleotide sequence ID" value="NZ_JBHLXJ010000009.1"/>
</dbReference>
<sequence>MSKQKEWEMTLVDCDDGNGDCYLEFPPDVLTHLRWQAGDVIDFQVVDNCFYMRKLDELS</sequence>
<protein>
    <submittedName>
        <fullName evidence="1">Uncharacterized protein</fullName>
    </submittedName>
</protein>
<reference evidence="1 2" key="1">
    <citation type="submission" date="2024-09" db="EMBL/GenBank/DDBJ databases">
        <authorList>
            <person name="Sun Q."/>
            <person name="Mori K."/>
        </authorList>
    </citation>
    <scope>NUCLEOTIDE SEQUENCE [LARGE SCALE GENOMIC DNA]</scope>
    <source>
        <strain evidence="1 2">CCM 8677</strain>
    </source>
</reference>
<organism evidence="1 2">
    <name type="scientific">Undibacterium danionis</name>
    <dbReference type="NCBI Taxonomy" id="1812100"/>
    <lineage>
        <taxon>Bacteria</taxon>
        <taxon>Pseudomonadati</taxon>
        <taxon>Pseudomonadota</taxon>
        <taxon>Betaproteobacteria</taxon>
        <taxon>Burkholderiales</taxon>
        <taxon>Oxalobacteraceae</taxon>
        <taxon>Undibacterium</taxon>
    </lineage>
</organism>
<comment type="caution">
    <text evidence="1">The sequence shown here is derived from an EMBL/GenBank/DDBJ whole genome shotgun (WGS) entry which is preliminary data.</text>
</comment>
<dbReference type="Proteomes" id="UP001589844">
    <property type="component" value="Unassembled WGS sequence"/>
</dbReference>